<comment type="caution">
    <text evidence="2">The sequence shown here is derived from an EMBL/GenBank/DDBJ whole genome shotgun (WGS) entry which is preliminary data.</text>
</comment>
<gene>
    <name evidence="2" type="ORF">DDE83_007879</name>
</gene>
<evidence type="ECO:0000313" key="3">
    <source>
        <dbReference type="Proteomes" id="UP000249619"/>
    </source>
</evidence>
<dbReference type="AlphaFoldDB" id="A0A364MV75"/>
<proteinExistence type="predicted"/>
<dbReference type="OrthoDB" id="3797449at2759"/>
<protein>
    <submittedName>
        <fullName evidence="2">Uncharacterized protein</fullName>
    </submittedName>
</protein>
<sequence length="314" mass="35559">MSSITLPTLPEPILHLICVYLTPDRPTVNDPEHGQSPTLYRSIINFSLTAHALNRISSAHIATNISLAWGGNRWDLFLRTVQQNPVYASSVKYLKLSESSEEEANSERPHQWQGGLEDLTEMFKALRGLETLFSSRDRQLFPGSILYRLASQEMPLWKTLQVVRFGHINAWGEERIVQLNLHREGGGKEHKYTSGNELLTGQLEGLNLTDLHKIPEVNGVTVSTRDFEDDGDEEEDADWVDEQEEDEDSDGWSERDYEYESEDSDWDSEDESDYEDDWEAEYGFNVPDAEPAKELSVPAPTVGLPAPGTSLLDF</sequence>
<reference evidence="3" key="1">
    <citation type="submission" date="2018-05" db="EMBL/GenBank/DDBJ databases">
        <title>Draft genome sequence of Stemphylium lycopersici strain CIDEFI 213.</title>
        <authorList>
            <person name="Medina R."/>
            <person name="Franco M.E.E."/>
            <person name="Lucentini C.G."/>
            <person name="Saparrat M.C.N."/>
            <person name="Balatti P.A."/>
        </authorList>
    </citation>
    <scope>NUCLEOTIDE SEQUENCE [LARGE SCALE GENOMIC DNA]</scope>
    <source>
        <strain evidence="3">CIDEFI 213</strain>
    </source>
</reference>
<dbReference type="Proteomes" id="UP000249619">
    <property type="component" value="Unassembled WGS sequence"/>
</dbReference>
<dbReference type="EMBL" id="QGDH01000157">
    <property type="protein sequence ID" value="RAR04306.1"/>
    <property type="molecule type" value="Genomic_DNA"/>
</dbReference>
<evidence type="ECO:0000313" key="2">
    <source>
        <dbReference type="EMBL" id="RAR04306.1"/>
    </source>
</evidence>
<name>A0A364MV75_STELY</name>
<keyword evidence="3" id="KW-1185">Reference proteome</keyword>
<organism evidence="2 3">
    <name type="scientific">Stemphylium lycopersici</name>
    <name type="common">Tomato gray leaf spot disease fungus</name>
    <name type="synonym">Thyrospora lycopersici</name>
    <dbReference type="NCBI Taxonomy" id="183478"/>
    <lineage>
        <taxon>Eukaryota</taxon>
        <taxon>Fungi</taxon>
        <taxon>Dikarya</taxon>
        <taxon>Ascomycota</taxon>
        <taxon>Pezizomycotina</taxon>
        <taxon>Dothideomycetes</taxon>
        <taxon>Pleosporomycetidae</taxon>
        <taxon>Pleosporales</taxon>
        <taxon>Pleosporineae</taxon>
        <taxon>Pleosporaceae</taxon>
        <taxon>Stemphylium</taxon>
    </lineage>
</organism>
<evidence type="ECO:0000256" key="1">
    <source>
        <dbReference type="SAM" id="MobiDB-lite"/>
    </source>
</evidence>
<feature type="region of interest" description="Disordered" evidence="1">
    <location>
        <begin position="221"/>
        <end position="314"/>
    </location>
</feature>
<accession>A0A364MV75</accession>
<feature type="compositionally biased region" description="Acidic residues" evidence="1">
    <location>
        <begin position="227"/>
        <end position="251"/>
    </location>
</feature>
<feature type="compositionally biased region" description="Acidic residues" evidence="1">
    <location>
        <begin position="259"/>
        <end position="280"/>
    </location>
</feature>